<keyword evidence="4" id="KW-1185">Reference proteome</keyword>
<organism evidence="3 4">
    <name type="scientific">Fusarium euwallaceae</name>
    <dbReference type="NCBI Taxonomy" id="1147111"/>
    <lineage>
        <taxon>Eukaryota</taxon>
        <taxon>Fungi</taxon>
        <taxon>Dikarya</taxon>
        <taxon>Ascomycota</taxon>
        <taxon>Pezizomycotina</taxon>
        <taxon>Sordariomycetes</taxon>
        <taxon>Hypocreomycetidae</taxon>
        <taxon>Hypocreales</taxon>
        <taxon>Nectriaceae</taxon>
        <taxon>Fusarium</taxon>
        <taxon>Fusarium solani species complex</taxon>
    </lineage>
</organism>
<evidence type="ECO:0000313" key="4">
    <source>
        <dbReference type="Proteomes" id="UP000287124"/>
    </source>
</evidence>
<dbReference type="Pfam" id="PF26616">
    <property type="entry name" value="CorA-like"/>
    <property type="match status" value="1"/>
</dbReference>
<dbReference type="AlphaFoldDB" id="A0A430LWJ9"/>
<dbReference type="EMBL" id="MIKF01000061">
    <property type="protein sequence ID" value="RTE80117.1"/>
    <property type="molecule type" value="Genomic_DNA"/>
</dbReference>
<protein>
    <recommendedName>
        <fullName evidence="2">CorA-like transporter domain-containing protein</fullName>
    </recommendedName>
</protein>
<proteinExistence type="predicted"/>
<evidence type="ECO:0000313" key="3">
    <source>
        <dbReference type="EMBL" id="RTE80117.1"/>
    </source>
</evidence>
<gene>
    <name evidence="3" type="ORF">BHE90_005336</name>
</gene>
<accession>A0A430LWJ9</accession>
<evidence type="ECO:0000259" key="2">
    <source>
        <dbReference type="Pfam" id="PF26616"/>
    </source>
</evidence>
<feature type="domain" description="CorA-like transporter" evidence="2">
    <location>
        <begin position="57"/>
        <end position="203"/>
    </location>
</feature>
<reference evidence="3 4" key="1">
    <citation type="submission" date="2017-06" db="EMBL/GenBank/DDBJ databases">
        <title>Comparative genomic analysis of Ambrosia Fusariam Clade fungi.</title>
        <authorList>
            <person name="Stajich J.E."/>
            <person name="Carrillo J."/>
            <person name="Kijimoto T."/>
            <person name="Eskalen A."/>
            <person name="O'Donnell K."/>
            <person name="Kasson M."/>
        </authorList>
    </citation>
    <scope>NUCLEOTIDE SEQUENCE [LARGE SCALE GENOMIC DNA]</scope>
    <source>
        <strain evidence="3 4">UCR1854</strain>
    </source>
</reference>
<evidence type="ECO:0000256" key="1">
    <source>
        <dbReference type="SAM" id="MobiDB-lite"/>
    </source>
</evidence>
<feature type="compositionally biased region" description="Polar residues" evidence="1">
    <location>
        <begin position="424"/>
        <end position="439"/>
    </location>
</feature>
<sequence length="705" mass="79901">MNDFEAKAPEIFITDPTNCKVGFVAIGLAPKTSSTQLASTKESASSQPRDVLRWVSTMDELQLVLQQLSQTGLSKMLILQRQHSWSRINITVDIFRYIYGFDLIAPHFLKIVMGFNRKCSSRDEDFMGCYTNFMPSKKGTTEASFRLKAERKNEMVSYDICYNIRHFEQHGRVSDDPWSCRQSAIHQKYHFDSKTSSFIVIQPPIRFSTGLKDRGLSSTPHPMGLHLGYLAASTMNWRSYTTFVSEQLKECKLHHANLLLSQTLGVVGSIRMHAKTVAKMDSIPLQVQLDLDLEIRNMAGELTSCRQIVQKQLELSSDLGILYDDILKSQGQELLHSNGLKLAEIARQDSVETKAMVSITDKTYQDSRTTRIMTVIALIYLPANLVLSFFSTTLVWFDPKSETGYSSENKFAMRLSARRHSTRNDSLVSSIRSSPGTSTDLRRESGAEGEDGQGAGDEQIDQQEEKPQVPDIEEVIDIVKDGGESLRPQWKSDLPHASNSECQDLKTRLFSARVEVSGGQHIIPSPCVEALLTEERLKEELSEKLPRASSQELDDLVRQIRSRPVRDGAVRSPCLRIFAILVLIDRLDDITRFIRTGLSDKDLPLSQRNLQQVFDDTDPSDKPWTLEAQERFSTQQRELCAPYFLSSGPQSSKVSYYEFDEKTILPFTIKESKKTGTFATLKKVEIHPSHHGFTNQNVRRRLIRL</sequence>
<dbReference type="Proteomes" id="UP000287124">
    <property type="component" value="Unassembled WGS sequence"/>
</dbReference>
<name>A0A430LWJ9_9HYPO</name>
<dbReference type="InterPro" id="IPR058257">
    <property type="entry name" value="CorA-like_dom"/>
</dbReference>
<comment type="caution">
    <text evidence="3">The sequence shown here is derived from an EMBL/GenBank/DDBJ whole genome shotgun (WGS) entry which is preliminary data.</text>
</comment>
<feature type="region of interest" description="Disordered" evidence="1">
    <location>
        <begin position="423"/>
        <end position="473"/>
    </location>
</feature>